<evidence type="ECO:0000313" key="1">
    <source>
        <dbReference type="EMBL" id="KAF9458781.1"/>
    </source>
</evidence>
<dbReference type="OrthoDB" id="3235114at2759"/>
<dbReference type="Proteomes" id="UP000807353">
    <property type="component" value="Unassembled WGS sequence"/>
</dbReference>
<dbReference type="Pfam" id="PF18758">
    <property type="entry name" value="KDZ"/>
    <property type="match status" value="1"/>
</dbReference>
<protein>
    <submittedName>
        <fullName evidence="1">Uncharacterized protein</fullName>
    </submittedName>
</protein>
<keyword evidence="2" id="KW-1185">Reference proteome</keyword>
<comment type="caution">
    <text evidence="1">The sequence shown here is derived from an EMBL/GenBank/DDBJ whole genome shotgun (WGS) entry which is preliminary data.</text>
</comment>
<name>A0A9P6CAT5_9AGAR</name>
<dbReference type="EMBL" id="MU150331">
    <property type="protein sequence ID" value="KAF9458781.1"/>
    <property type="molecule type" value="Genomic_DNA"/>
</dbReference>
<sequence length="213" mass="24245">MVQEWRHLTLLKRSGRGHSPTGVEGTKQGECAALCPACPQPGRNLPIGWENAPEHKRWLYTLFLGIDANFHLKRLAVSNDVHDPGLNHRFVYIVEEQAFKSHLKEFDTQIPPEPSTTCNNYDAPNGAGTIDCSQHDMKRPVSVGDLQLGERYINMDYIFLLSLRQNAPHSIVTSYDIACQWTRNLHKRCEIYETDIDSSSILFLIPKFHLPAH</sequence>
<evidence type="ECO:0000313" key="2">
    <source>
        <dbReference type="Proteomes" id="UP000807353"/>
    </source>
</evidence>
<gene>
    <name evidence="1" type="ORF">BDZ94DRAFT_1284675</name>
</gene>
<reference evidence="1" key="1">
    <citation type="submission" date="2020-11" db="EMBL/GenBank/DDBJ databases">
        <authorList>
            <consortium name="DOE Joint Genome Institute"/>
            <person name="Ahrendt S."/>
            <person name="Riley R."/>
            <person name="Andreopoulos W."/>
            <person name="Labutti K."/>
            <person name="Pangilinan J."/>
            <person name="Ruiz-Duenas F.J."/>
            <person name="Barrasa J.M."/>
            <person name="Sanchez-Garcia M."/>
            <person name="Camarero S."/>
            <person name="Miyauchi S."/>
            <person name="Serrano A."/>
            <person name="Linde D."/>
            <person name="Babiker R."/>
            <person name="Drula E."/>
            <person name="Ayuso-Fernandez I."/>
            <person name="Pacheco R."/>
            <person name="Padilla G."/>
            <person name="Ferreira P."/>
            <person name="Barriuso J."/>
            <person name="Kellner H."/>
            <person name="Castanera R."/>
            <person name="Alfaro M."/>
            <person name="Ramirez L."/>
            <person name="Pisabarro A.G."/>
            <person name="Kuo A."/>
            <person name="Tritt A."/>
            <person name="Lipzen A."/>
            <person name="He G."/>
            <person name="Yan M."/>
            <person name="Ng V."/>
            <person name="Cullen D."/>
            <person name="Martin F."/>
            <person name="Rosso M.-N."/>
            <person name="Henrissat B."/>
            <person name="Hibbett D."/>
            <person name="Martinez A.T."/>
            <person name="Grigoriev I.V."/>
        </authorList>
    </citation>
    <scope>NUCLEOTIDE SEQUENCE</scope>
    <source>
        <strain evidence="1">CBS 247.69</strain>
    </source>
</reference>
<accession>A0A9P6CAT5</accession>
<organism evidence="1 2">
    <name type="scientific">Collybia nuda</name>
    <dbReference type="NCBI Taxonomy" id="64659"/>
    <lineage>
        <taxon>Eukaryota</taxon>
        <taxon>Fungi</taxon>
        <taxon>Dikarya</taxon>
        <taxon>Basidiomycota</taxon>
        <taxon>Agaricomycotina</taxon>
        <taxon>Agaricomycetes</taxon>
        <taxon>Agaricomycetidae</taxon>
        <taxon>Agaricales</taxon>
        <taxon>Tricholomatineae</taxon>
        <taxon>Clitocybaceae</taxon>
        <taxon>Collybia</taxon>
    </lineage>
</organism>
<proteinExistence type="predicted"/>
<dbReference type="InterPro" id="IPR040521">
    <property type="entry name" value="KDZ"/>
</dbReference>
<dbReference type="AlphaFoldDB" id="A0A9P6CAT5"/>